<accession>A0ABQ7WQH2</accession>
<evidence type="ECO:0000313" key="2">
    <source>
        <dbReference type="Proteomes" id="UP000826656"/>
    </source>
</evidence>
<comment type="caution">
    <text evidence="1">The sequence shown here is derived from an EMBL/GenBank/DDBJ whole genome shotgun (WGS) entry which is preliminary data.</text>
</comment>
<dbReference type="Proteomes" id="UP000826656">
    <property type="component" value="Unassembled WGS sequence"/>
</dbReference>
<sequence>MRKKGPVRLDGFLCPSLANPIPAQQHSLFVRPYRSRPPAQRVQPLLNRNKKELITTACEQLSST</sequence>
<evidence type="ECO:0000313" key="1">
    <source>
        <dbReference type="EMBL" id="KAH0782308.1"/>
    </source>
</evidence>
<gene>
    <name evidence="1" type="ORF">KY290_001906</name>
</gene>
<keyword evidence="2" id="KW-1185">Reference proteome</keyword>
<reference evidence="1 2" key="1">
    <citation type="journal article" date="2021" name="bioRxiv">
        <title>Chromosome-scale and haplotype-resolved genome assembly of a tetraploid potato cultivar.</title>
        <authorList>
            <person name="Sun H."/>
            <person name="Jiao W.-B."/>
            <person name="Krause K."/>
            <person name="Campoy J.A."/>
            <person name="Goel M."/>
            <person name="Folz-Donahue K."/>
            <person name="Kukat C."/>
            <person name="Huettel B."/>
            <person name="Schneeberger K."/>
        </authorList>
    </citation>
    <scope>NUCLEOTIDE SEQUENCE [LARGE SCALE GENOMIC DNA]</scope>
    <source>
        <strain evidence="1">SolTubOtavaFocal</strain>
        <tissue evidence="1">Leaves</tissue>
    </source>
</reference>
<name>A0ABQ7WQH2_SOLTU</name>
<dbReference type="EMBL" id="JAIVGD010000001">
    <property type="protein sequence ID" value="KAH0782308.1"/>
    <property type="molecule type" value="Genomic_DNA"/>
</dbReference>
<protein>
    <submittedName>
        <fullName evidence="1">Uncharacterized protein</fullName>
    </submittedName>
</protein>
<organism evidence="1 2">
    <name type="scientific">Solanum tuberosum</name>
    <name type="common">Potato</name>
    <dbReference type="NCBI Taxonomy" id="4113"/>
    <lineage>
        <taxon>Eukaryota</taxon>
        <taxon>Viridiplantae</taxon>
        <taxon>Streptophyta</taxon>
        <taxon>Embryophyta</taxon>
        <taxon>Tracheophyta</taxon>
        <taxon>Spermatophyta</taxon>
        <taxon>Magnoliopsida</taxon>
        <taxon>eudicotyledons</taxon>
        <taxon>Gunneridae</taxon>
        <taxon>Pentapetalae</taxon>
        <taxon>asterids</taxon>
        <taxon>lamiids</taxon>
        <taxon>Solanales</taxon>
        <taxon>Solanaceae</taxon>
        <taxon>Solanoideae</taxon>
        <taxon>Solaneae</taxon>
        <taxon>Solanum</taxon>
    </lineage>
</organism>
<proteinExistence type="predicted"/>